<dbReference type="GO" id="GO:0005524">
    <property type="term" value="F:ATP binding"/>
    <property type="evidence" value="ECO:0007669"/>
    <property type="project" value="UniProtKB-UniRule"/>
</dbReference>
<comment type="function">
    <text evidence="8">Catalyzes the phosphorylation of the 3'-hydroxyl group of dephosphocoenzyme A to form coenzyme A.</text>
</comment>
<keyword evidence="4 8" id="KW-0547">Nucleotide-binding</keyword>
<evidence type="ECO:0000256" key="7">
    <source>
        <dbReference type="ARBA" id="ARBA00022993"/>
    </source>
</evidence>
<dbReference type="PANTHER" id="PTHR10695:SF46">
    <property type="entry name" value="BIFUNCTIONAL COENZYME A SYNTHASE-RELATED"/>
    <property type="match status" value="1"/>
</dbReference>
<evidence type="ECO:0000256" key="4">
    <source>
        <dbReference type="ARBA" id="ARBA00022741"/>
    </source>
</evidence>
<evidence type="ECO:0000256" key="6">
    <source>
        <dbReference type="ARBA" id="ARBA00022840"/>
    </source>
</evidence>
<dbReference type="AlphaFoldDB" id="A0A1G7ZMI2"/>
<dbReference type="HAMAP" id="MF_00376">
    <property type="entry name" value="Dephospho_CoA_kinase"/>
    <property type="match status" value="1"/>
</dbReference>
<dbReference type="Gene3D" id="3.40.50.300">
    <property type="entry name" value="P-loop containing nucleotide triphosphate hydrolases"/>
    <property type="match status" value="1"/>
</dbReference>
<dbReference type="RefSeq" id="WP_092501438.1">
    <property type="nucleotide sequence ID" value="NZ_LT629695.1"/>
</dbReference>
<organism evidence="10 11">
    <name type="scientific">Agrococcus jejuensis</name>
    <dbReference type="NCBI Taxonomy" id="399736"/>
    <lineage>
        <taxon>Bacteria</taxon>
        <taxon>Bacillati</taxon>
        <taxon>Actinomycetota</taxon>
        <taxon>Actinomycetes</taxon>
        <taxon>Micrococcales</taxon>
        <taxon>Microbacteriaceae</taxon>
        <taxon>Agrococcus</taxon>
    </lineage>
</organism>
<dbReference type="InterPro" id="IPR027417">
    <property type="entry name" value="P-loop_NTPase"/>
</dbReference>
<evidence type="ECO:0000256" key="2">
    <source>
        <dbReference type="ARBA" id="ARBA00022490"/>
    </source>
</evidence>
<gene>
    <name evidence="8" type="primary">coaE</name>
    <name evidence="10" type="ORF">SAMN04489720_0025</name>
</gene>
<keyword evidence="2 8" id="KW-0963">Cytoplasm</keyword>
<keyword evidence="3 8" id="KW-0808">Transferase</keyword>
<evidence type="ECO:0000313" key="11">
    <source>
        <dbReference type="Proteomes" id="UP000198822"/>
    </source>
</evidence>
<comment type="pathway">
    <text evidence="8">Cofactor biosynthesis; coenzyme A biosynthesis; CoA from (R)-pantothenate: step 5/5.</text>
</comment>
<dbReference type="PANTHER" id="PTHR10695">
    <property type="entry name" value="DEPHOSPHO-COA KINASE-RELATED"/>
    <property type="match status" value="1"/>
</dbReference>
<dbReference type="InterPro" id="IPR001977">
    <property type="entry name" value="Depp_CoAkinase"/>
</dbReference>
<keyword evidence="7 8" id="KW-0173">Coenzyme A biosynthesis</keyword>
<dbReference type="GO" id="GO:0005737">
    <property type="term" value="C:cytoplasm"/>
    <property type="evidence" value="ECO:0007669"/>
    <property type="project" value="UniProtKB-SubCell"/>
</dbReference>
<name>A0A1G7ZMI2_9MICO</name>
<accession>A0A1G7ZMI2</accession>
<evidence type="ECO:0000256" key="3">
    <source>
        <dbReference type="ARBA" id="ARBA00022679"/>
    </source>
</evidence>
<evidence type="ECO:0000313" key="10">
    <source>
        <dbReference type="EMBL" id="SDH09787.1"/>
    </source>
</evidence>
<dbReference type="EC" id="2.7.1.24" evidence="8 9"/>
<dbReference type="STRING" id="399736.SAMN04489720_0025"/>
<dbReference type="GO" id="GO:0015937">
    <property type="term" value="P:coenzyme A biosynthetic process"/>
    <property type="evidence" value="ECO:0007669"/>
    <property type="project" value="UniProtKB-UniRule"/>
</dbReference>
<dbReference type="NCBIfam" id="TIGR00152">
    <property type="entry name" value="dephospho-CoA kinase"/>
    <property type="match status" value="1"/>
</dbReference>
<dbReference type="Proteomes" id="UP000198822">
    <property type="component" value="Chromosome I"/>
</dbReference>
<protein>
    <recommendedName>
        <fullName evidence="8 9">Dephospho-CoA kinase</fullName>
        <ecNumber evidence="8 9">2.7.1.24</ecNumber>
    </recommendedName>
    <alternativeName>
        <fullName evidence="8">Dephosphocoenzyme A kinase</fullName>
    </alternativeName>
</protein>
<proteinExistence type="inferred from homology"/>
<keyword evidence="11" id="KW-1185">Reference proteome</keyword>
<comment type="subcellular location">
    <subcellularLocation>
        <location evidence="8">Cytoplasm</location>
    </subcellularLocation>
</comment>
<reference evidence="11" key="1">
    <citation type="submission" date="2016-10" db="EMBL/GenBank/DDBJ databases">
        <authorList>
            <person name="Varghese N."/>
            <person name="Submissions S."/>
        </authorList>
    </citation>
    <scope>NUCLEOTIDE SEQUENCE [LARGE SCALE GENOMIC DNA]</scope>
    <source>
        <strain evidence="11">DSM 22002</strain>
    </source>
</reference>
<dbReference type="Pfam" id="PF01121">
    <property type="entry name" value="CoaE"/>
    <property type="match status" value="1"/>
</dbReference>
<dbReference type="SUPFAM" id="SSF52540">
    <property type="entry name" value="P-loop containing nucleoside triphosphate hydrolases"/>
    <property type="match status" value="1"/>
</dbReference>
<dbReference type="PROSITE" id="PS51219">
    <property type="entry name" value="DPCK"/>
    <property type="match status" value="1"/>
</dbReference>
<dbReference type="CDD" id="cd02022">
    <property type="entry name" value="DPCK"/>
    <property type="match status" value="1"/>
</dbReference>
<comment type="similarity">
    <text evidence="1 8">Belongs to the CoaE family.</text>
</comment>
<dbReference type="OrthoDB" id="9812943at2"/>
<dbReference type="FunFam" id="3.40.50.300:FF:000991">
    <property type="entry name" value="Dephospho-CoA kinase"/>
    <property type="match status" value="1"/>
</dbReference>
<evidence type="ECO:0000256" key="1">
    <source>
        <dbReference type="ARBA" id="ARBA00009018"/>
    </source>
</evidence>
<dbReference type="UniPathway" id="UPA00241">
    <property type="reaction ID" value="UER00356"/>
</dbReference>
<dbReference type="EMBL" id="LT629695">
    <property type="protein sequence ID" value="SDH09787.1"/>
    <property type="molecule type" value="Genomic_DNA"/>
</dbReference>
<evidence type="ECO:0000256" key="9">
    <source>
        <dbReference type="NCBIfam" id="TIGR00152"/>
    </source>
</evidence>
<dbReference type="NCBIfam" id="NF002879">
    <property type="entry name" value="PRK03333.1"/>
    <property type="match status" value="1"/>
</dbReference>
<evidence type="ECO:0000256" key="8">
    <source>
        <dbReference type="HAMAP-Rule" id="MF_00376"/>
    </source>
</evidence>
<feature type="binding site" evidence="8">
    <location>
        <begin position="11"/>
        <end position="16"/>
    </location>
    <ligand>
        <name>ATP</name>
        <dbReference type="ChEBI" id="CHEBI:30616"/>
    </ligand>
</feature>
<keyword evidence="6 8" id="KW-0067">ATP-binding</keyword>
<keyword evidence="5 8" id="KW-0418">Kinase</keyword>
<comment type="catalytic activity">
    <reaction evidence="8">
        <text>3'-dephospho-CoA + ATP = ADP + CoA + H(+)</text>
        <dbReference type="Rhea" id="RHEA:18245"/>
        <dbReference type="ChEBI" id="CHEBI:15378"/>
        <dbReference type="ChEBI" id="CHEBI:30616"/>
        <dbReference type="ChEBI" id="CHEBI:57287"/>
        <dbReference type="ChEBI" id="CHEBI:57328"/>
        <dbReference type="ChEBI" id="CHEBI:456216"/>
        <dbReference type="EC" id="2.7.1.24"/>
    </reaction>
</comment>
<dbReference type="GO" id="GO:0004140">
    <property type="term" value="F:dephospho-CoA kinase activity"/>
    <property type="evidence" value="ECO:0007669"/>
    <property type="project" value="UniProtKB-UniRule"/>
</dbReference>
<evidence type="ECO:0000256" key="5">
    <source>
        <dbReference type="ARBA" id="ARBA00022777"/>
    </source>
</evidence>
<sequence length="200" mass="21366">MRLIGLTGGIAAGKSTVAARLAEHGAIVIDADRVAREVVEPGEPALASIASRFGEHVVVDGALDRPALGAIVFADADARRDLERITHPAIQARVAERIAAHADDPDAVVVYDVPLLVEARVPHAFDAIVVAHAPAEQRIARLVELRGIAQEEAERRVRSQASDDERLAVATVVVDTSGTMEETIAQVDELWRAIEEGTAW</sequence>